<dbReference type="PROSITE" id="PS51352">
    <property type="entry name" value="THIOREDOXIN_2"/>
    <property type="match status" value="1"/>
</dbReference>
<gene>
    <name evidence="2" type="ORF">MNBD_GAMMA14-1961</name>
</gene>
<dbReference type="PANTHER" id="PTHR45663:SF11">
    <property type="entry name" value="GEO12009P1"/>
    <property type="match status" value="1"/>
</dbReference>
<dbReference type="InterPro" id="IPR011990">
    <property type="entry name" value="TPR-like_helical_dom_sf"/>
</dbReference>
<proteinExistence type="predicted"/>
<protein>
    <recommendedName>
        <fullName evidence="1">Thioredoxin domain-containing protein</fullName>
    </recommendedName>
</protein>
<dbReference type="AlphaFoldDB" id="A0A3B0YAA0"/>
<dbReference type="CDD" id="cd02947">
    <property type="entry name" value="TRX_family"/>
    <property type="match status" value="1"/>
</dbReference>
<evidence type="ECO:0000259" key="1">
    <source>
        <dbReference type="PROSITE" id="PS51352"/>
    </source>
</evidence>
<dbReference type="SUPFAM" id="SSF48452">
    <property type="entry name" value="TPR-like"/>
    <property type="match status" value="1"/>
</dbReference>
<dbReference type="GO" id="GO:0006950">
    <property type="term" value="P:response to stress"/>
    <property type="evidence" value="ECO:0007669"/>
    <property type="project" value="UniProtKB-ARBA"/>
</dbReference>
<dbReference type="PANTHER" id="PTHR45663">
    <property type="entry name" value="GEO12009P1"/>
    <property type="match status" value="1"/>
</dbReference>
<dbReference type="Gene3D" id="3.40.30.10">
    <property type="entry name" value="Glutaredoxin"/>
    <property type="match status" value="1"/>
</dbReference>
<dbReference type="GO" id="GO:0045454">
    <property type="term" value="P:cell redox homeostasis"/>
    <property type="evidence" value="ECO:0007669"/>
    <property type="project" value="TreeGrafter"/>
</dbReference>
<dbReference type="SUPFAM" id="SSF52833">
    <property type="entry name" value="Thioredoxin-like"/>
    <property type="match status" value="1"/>
</dbReference>
<dbReference type="InterPro" id="IPR036249">
    <property type="entry name" value="Thioredoxin-like_sf"/>
</dbReference>
<dbReference type="InterPro" id="IPR013766">
    <property type="entry name" value="Thioredoxin_domain"/>
</dbReference>
<organism evidence="2">
    <name type="scientific">hydrothermal vent metagenome</name>
    <dbReference type="NCBI Taxonomy" id="652676"/>
    <lineage>
        <taxon>unclassified sequences</taxon>
        <taxon>metagenomes</taxon>
        <taxon>ecological metagenomes</taxon>
    </lineage>
</organism>
<sequence length="287" mass="32228">MTALNYVFDSTREDFPQRVLENSHKGLVVVNYWTPGAGPCLRLWQTLEKLSREYAGRFLLVNINTEAQKTLARDKGINSVPTLKLYRNGEVVESVYSAQSEISLRQVIDKYVPPAPDTELAEAIHLYQQGRVDDALLKLVEAGIRSPDNSRLHATAIKLLLREKRYTDIEAYVKVLPASVRVQENIGTLHTHSKMLALAEQADAPETLDMRIEETPGNTSAILSRAALAMVEDDFVTALKLLLCAYRQNPSCNEALPRKAMLVIFSLLGEQHQLTLEYQKAMQEGLH</sequence>
<accession>A0A3B0YAA0</accession>
<dbReference type="Pfam" id="PF14561">
    <property type="entry name" value="TPR_20"/>
    <property type="match status" value="1"/>
</dbReference>
<name>A0A3B0YAA0_9ZZZZ</name>
<dbReference type="EMBL" id="UOFM01000180">
    <property type="protein sequence ID" value="VAW76511.1"/>
    <property type="molecule type" value="Genomic_DNA"/>
</dbReference>
<feature type="domain" description="Thioredoxin" evidence="1">
    <location>
        <begin position="1"/>
        <end position="113"/>
    </location>
</feature>
<reference evidence="2" key="1">
    <citation type="submission" date="2018-06" db="EMBL/GenBank/DDBJ databases">
        <authorList>
            <person name="Zhirakovskaya E."/>
        </authorList>
    </citation>
    <scope>NUCLEOTIDE SEQUENCE</scope>
</reference>
<dbReference type="GO" id="GO:0015035">
    <property type="term" value="F:protein-disulfide reductase activity"/>
    <property type="evidence" value="ECO:0007669"/>
    <property type="project" value="TreeGrafter"/>
</dbReference>
<dbReference type="GO" id="GO:0005829">
    <property type="term" value="C:cytosol"/>
    <property type="evidence" value="ECO:0007669"/>
    <property type="project" value="TreeGrafter"/>
</dbReference>
<evidence type="ECO:0000313" key="2">
    <source>
        <dbReference type="EMBL" id="VAW76511.1"/>
    </source>
</evidence>
<dbReference type="Gene3D" id="1.25.40.10">
    <property type="entry name" value="Tetratricopeptide repeat domain"/>
    <property type="match status" value="1"/>
</dbReference>
<dbReference type="Pfam" id="PF00085">
    <property type="entry name" value="Thioredoxin"/>
    <property type="match status" value="1"/>
</dbReference>